<sequence length="71" mass="8515">MFINIPSSDHHISLWQREAEKLQVSNFILTSTKWRSLLHKTLNIVFIFNLNYAFIIFYFYNHQLASSGFVY</sequence>
<keyword evidence="1" id="KW-1133">Transmembrane helix</keyword>
<accession>A0A2P6RD20</accession>
<keyword evidence="1" id="KW-0812">Transmembrane</keyword>
<dbReference type="EMBL" id="PDCK01000041">
    <property type="protein sequence ID" value="PRQ44305.1"/>
    <property type="molecule type" value="Genomic_DNA"/>
</dbReference>
<evidence type="ECO:0000313" key="3">
    <source>
        <dbReference type="Proteomes" id="UP000238479"/>
    </source>
</evidence>
<protein>
    <submittedName>
        <fullName evidence="2">Uncharacterized protein</fullName>
    </submittedName>
</protein>
<gene>
    <name evidence="2" type="ORF">RchiOBHm_Chr3g0477771</name>
</gene>
<feature type="transmembrane region" description="Helical" evidence="1">
    <location>
        <begin position="41"/>
        <end position="60"/>
    </location>
</feature>
<comment type="caution">
    <text evidence="2">The sequence shown here is derived from an EMBL/GenBank/DDBJ whole genome shotgun (WGS) entry which is preliminary data.</text>
</comment>
<evidence type="ECO:0000256" key="1">
    <source>
        <dbReference type="SAM" id="Phobius"/>
    </source>
</evidence>
<dbReference type="Gramene" id="PRQ44305">
    <property type="protein sequence ID" value="PRQ44305"/>
    <property type="gene ID" value="RchiOBHm_Chr3g0477771"/>
</dbReference>
<dbReference type="AlphaFoldDB" id="A0A2P6RD20"/>
<proteinExistence type="predicted"/>
<reference evidence="2 3" key="1">
    <citation type="journal article" date="2018" name="Nat. Genet.">
        <title>The Rosa genome provides new insights in the design of modern roses.</title>
        <authorList>
            <person name="Bendahmane M."/>
        </authorList>
    </citation>
    <scope>NUCLEOTIDE SEQUENCE [LARGE SCALE GENOMIC DNA]</scope>
    <source>
        <strain evidence="3">cv. Old Blush</strain>
    </source>
</reference>
<keyword evidence="3" id="KW-1185">Reference proteome</keyword>
<organism evidence="2 3">
    <name type="scientific">Rosa chinensis</name>
    <name type="common">China rose</name>
    <dbReference type="NCBI Taxonomy" id="74649"/>
    <lineage>
        <taxon>Eukaryota</taxon>
        <taxon>Viridiplantae</taxon>
        <taxon>Streptophyta</taxon>
        <taxon>Embryophyta</taxon>
        <taxon>Tracheophyta</taxon>
        <taxon>Spermatophyta</taxon>
        <taxon>Magnoliopsida</taxon>
        <taxon>eudicotyledons</taxon>
        <taxon>Gunneridae</taxon>
        <taxon>Pentapetalae</taxon>
        <taxon>rosids</taxon>
        <taxon>fabids</taxon>
        <taxon>Rosales</taxon>
        <taxon>Rosaceae</taxon>
        <taxon>Rosoideae</taxon>
        <taxon>Rosoideae incertae sedis</taxon>
        <taxon>Rosa</taxon>
    </lineage>
</organism>
<name>A0A2P6RD20_ROSCH</name>
<evidence type="ECO:0000313" key="2">
    <source>
        <dbReference type="EMBL" id="PRQ44305.1"/>
    </source>
</evidence>
<keyword evidence="1" id="KW-0472">Membrane</keyword>
<dbReference type="Proteomes" id="UP000238479">
    <property type="component" value="Chromosome 3"/>
</dbReference>